<evidence type="ECO:0000256" key="1">
    <source>
        <dbReference type="SAM" id="Phobius"/>
    </source>
</evidence>
<sequence>MEYGEYGPPAPVTGTRYCRARRRRGVVPASALTVRHTADGLLLTRRASPGAPAARRPSWRGRLALLAVLAGLTATVTLLLTGAYIAPAKATGPCPMRTSTAFYAGGRQLLVRTEPVRSGIALLHLCAQRAVGPVRSWSVVVAGGKGESPAAQRVSASTALAAVPLVPGRRTGVTVVAQPETGPPLTFAAQVSAGAALR</sequence>
<keyword evidence="3" id="KW-1185">Reference proteome</keyword>
<keyword evidence="1" id="KW-0812">Transmembrane</keyword>
<feature type="transmembrane region" description="Helical" evidence="1">
    <location>
        <begin position="63"/>
        <end position="86"/>
    </location>
</feature>
<reference evidence="2 3" key="1">
    <citation type="submission" date="2022-06" db="EMBL/GenBank/DDBJ databases">
        <title>New Species of the Genus Actinoplanes, ActinopZanes ferrugineus.</title>
        <authorList>
            <person name="Ding P."/>
        </authorList>
    </citation>
    <scope>NUCLEOTIDE SEQUENCE [LARGE SCALE GENOMIC DNA]</scope>
    <source>
        <strain evidence="2 3">TRM88003</strain>
    </source>
</reference>
<proteinExistence type="predicted"/>
<protein>
    <submittedName>
        <fullName evidence="2">Uncharacterized protein</fullName>
    </submittedName>
</protein>
<keyword evidence="1" id="KW-1133">Transmembrane helix</keyword>
<organism evidence="2 3">
    <name type="scientific">Paractinoplanes aksuensis</name>
    <dbReference type="NCBI Taxonomy" id="2939490"/>
    <lineage>
        <taxon>Bacteria</taxon>
        <taxon>Bacillati</taxon>
        <taxon>Actinomycetota</taxon>
        <taxon>Actinomycetes</taxon>
        <taxon>Micromonosporales</taxon>
        <taxon>Micromonosporaceae</taxon>
        <taxon>Paractinoplanes</taxon>
    </lineage>
</organism>
<keyword evidence="1" id="KW-0472">Membrane</keyword>
<comment type="caution">
    <text evidence="2">The sequence shown here is derived from an EMBL/GenBank/DDBJ whole genome shotgun (WGS) entry which is preliminary data.</text>
</comment>
<gene>
    <name evidence="2" type="ORF">M1L60_01575</name>
</gene>
<name>A0ABT1DGU1_9ACTN</name>
<dbReference type="EMBL" id="JAMYJR010000001">
    <property type="protein sequence ID" value="MCO8269275.1"/>
    <property type="molecule type" value="Genomic_DNA"/>
</dbReference>
<evidence type="ECO:0000313" key="3">
    <source>
        <dbReference type="Proteomes" id="UP001523369"/>
    </source>
</evidence>
<dbReference type="Proteomes" id="UP001523369">
    <property type="component" value="Unassembled WGS sequence"/>
</dbReference>
<accession>A0ABT1DGU1</accession>
<dbReference type="RefSeq" id="WP_253235411.1">
    <property type="nucleotide sequence ID" value="NZ_JAMYJR010000001.1"/>
</dbReference>
<evidence type="ECO:0000313" key="2">
    <source>
        <dbReference type="EMBL" id="MCO8269275.1"/>
    </source>
</evidence>